<organism evidence="1 2">
    <name type="scientific">Garciella nitratireducens DSM 15102</name>
    <dbReference type="NCBI Taxonomy" id="1121911"/>
    <lineage>
        <taxon>Bacteria</taxon>
        <taxon>Bacillati</taxon>
        <taxon>Bacillota</taxon>
        <taxon>Clostridia</taxon>
        <taxon>Eubacteriales</taxon>
        <taxon>Eubacteriaceae</taxon>
        <taxon>Garciella</taxon>
    </lineage>
</organism>
<dbReference type="Proteomes" id="UP000196365">
    <property type="component" value="Unassembled WGS sequence"/>
</dbReference>
<dbReference type="Pfam" id="PF14305">
    <property type="entry name" value="ATPgrasp_TupA"/>
    <property type="match status" value="1"/>
</dbReference>
<reference evidence="1 2" key="1">
    <citation type="submission" date="2017-02" db="EMBL/GenBank/DDBJ databases">
        <authorList>
            <person name="Peterson S.W."/>
        </authorList>
    </citation>
    <scope>NUCLEOTIDE SEQUENCE [LARGE SCALE GENOMIC DNA]</scope>
    <source>
        <strain evidence="1 2">DSM 15102</strain>
    </source>
</reference>
<proteinExistence type="predicted"/>
<evidence type="ECO:0000313" key="2">
    <source>
        <dbReference type="Proteomes" id="UP000196365"/>
    </source>
</evidence>
<accession>A0A1T4P903</accession>
<gene>
    <name evidence="1" type="ORF">SAMN02745973_01978</name>
</gene>
<protein>
    <submittedName>
        <fullName evidence="1">TupA-like ATPgrasp</fullName>
    </submittedName>
</protein>
<dbReference type="RefSeq" id="WP_200810793.1">
    <property type="nucleotide sequence ID" value="NZ_FUWV01000015.1"/>
</dbReference>
<sequence>MKNIFNFKKIYKDPMSVIRFLASKNFFNCMPDKHYLKLLYFSKMKKPLDIDNPETFNEKLQWLKLYDRNPLYTKLVDKYEVRKHIAETIGEEYLIPLLGIYDSFEEINFDDLPNQFVLKPNHTSGDIYICKDKSKINYVELKKKVDSWLKRNYYWIHREWPYKNIKPRIICEKYMVDESGMELKDYKFMCFNGEVKCLFVCLNRNSQEGLNVDFYDMGWNPMPFERHYKRSGKLISKPKTFDKMVHFSKILSRNIPFVRVDFYEVNGHLYFGELTFYPGSGFEEFTPEKYDYILGSWLKLPSDKIR</sequence>
<dbReference type="SUPFAM" id="SSF56059">
    <property type="entry name" value="Glutathione synthetase ATP-binding domain-like"/>
    <property type="match status" value="1"/>
</dbReference>
<dbReference type="EMBL" id="FUWV01000015">
    <property type="protein sequence ID" value="SJZ87952.1"/>
    <property type="molecule type" value="Genomic_DNA"/>
</dbReference>
<name>A0A1T4P903_9FIRM</name>
<keyword evidence="2" id="KW-1185">Reference proteome</keyword>
<evidence type="ECO:0000313" key="1">
    <source>
        <dbReference type="EMBL" id="SJZ87952.1"/>
    </source>
</evidence>
<dbReference type="InterPro" id="IPR029465">
    <property type="entry name" value="ATPgrasp_TupA"/>
</dbReference>
<dbReference type="AlphaFoldDB" id="A0A1T4P903"/>